<accession>A0ACD5WZH7</accession>
<keyword evidence="2" id="KW-1185">Reference proteome</keyword>
<dbReference type="EnsemblPlants" id="AVESA.00010b.r2.4CG1291250.1">
    <property type="protein sequence ID" value="AVESA.00010b.r2.4CG1291250.1.CDS"/>
    <property type="gene ID" value="AVESA.00010b.r2.4CG1291250"/>
</dbReference>
<name>A0ACD5WZH7_AVESA</name>
<evidence type="ECO:0000313" key="2">
    <source>
        <dbReference type="Proteomes" id="UP001732700"/>
    </source>
</evidence>
<reference evidence="1" key="2">
    <citation type="submission" date="2025-09" db="UniProtKB">
        <authorList>
            <consortium name="EnsemblPlants"/>
        </authorList>
    </citation>
    <scope>IDENTIFICATION</scope>
</reference>
<reference evidence="1" key="1">
    <citation type="submission" date="2021-05" db="EMBL/GenBank/DDBJ databases">
        <authorList>
            <person name="Scholz U."/>
            <person name="Mascher M."/>
            <person name="Fiebig A."/>
        </authorList>
    </citation>
    <scope>NUCLEOTIDE SEQUENCE [LARGE SCALE GENOMIC DNA]</scope>
</reference>
<dbReference type="Proteomes" id="UP001732700">
    <property type="component" value="Chromosome 4C"/>
</dbReference>
<protein>
    <submittedName>
        <fullName evidence="1">Uncharacterized protein</fullName>
    </submittedName>
</protein>
<proteinExistence type="predicted"/>
<evidence type="ECO:0000313" key="1">
    <source>
        <dbReference type="EnsemblPlants" id="AVESA.00010b.r2.4CG1291250.1.CDS"/>
    </source>
</evidence>
<sequence>MVTRSTPKFNPATITALVDRWRPETHTFHLRTDFSWGSAALAWLYRQLDDTCLRSATDGCISGCLLLLSVWSSERFLVGRPRLLSYNPYVDDGNNLMLPIWAYKWDVVSDPPTDPVAAYRRYTNEFDTITMDQVTWEPYGPRGNFGVPDDYVLNPKCTEEAHLWLMCCPMVCMCVVEHHQPQRVMTQFGLFQVNPPEWKDTDIGLHGLDRKK</sequence>
<organism evidence="1 2">
    <name type="scientific">Avena sativa</name>
    <name type="common">Oat</name>
    <dbReference type="NCBI Taxonomy" id="4498"/>
    <lineage>
        <taxon>Eukaryota</taxon>
        <taxon>Viridiplantae</taxon>
        <taxon>Streptophyta</taxon>
        <taxon>Embryophyta</taxon>
        <taxon>Tracheophyta</taxon>
        <taxon>Spermatophyta</taxon>
        <taxon>Magnoliopsida</taxon>
        <taxon>Liliopsida</taxon>
        <taxon>Poales</taxon>
        <taxon>Poaceae</taxon>
        <taxon>BOP clade</taxon>
        <taxon>Pooideae</taxon>
        <taxon>Poodae</taxon>
        <taxon>Poeae</taxon>
        <taxon>Poeae Chloroplast Group 1 (Aveneae type)</taxon>
        <taxon>Aveninae</taxon>
        <taxon>Avena</taxon>
    </lineage>
</organism>